<keyword evidence="3" id="KW-1185">Reference proteome</keyword>
<keyword evidence="2" id="KW-0418">Kinase</keyword>
<dbReference type="InterPro" id="IPR002575">
    <property type="entry name" value="Aminoglycoside_PTrfase"/>
</dbReference>
<gene>
    <name evidence="2" type="ORF">SAMN04489812_2422</name>
</gene>
<name>A0A1H1TJQ1_9ACTN</name>
<dbReference type="PANTHER" id="PTHR21310">
    <property type="entry name" value="AMINOGLYCOSIDE PHOSPHOTRANSFERASE-RELATED-RELATED"/>
    <property type="match status" value="1"/>
</dbReference>
<dbReference type="Proteomes" id="UP000199103">
    <property type="component" value="Chromosome I"/>
</dbReference>
<sequence length="332" mass="36166">MHVLPDPARRAVNRPEQVRRAAESLLGLRITAPPRRIERGYGNENWWLSGDDREYLLKIAPPAADLGKLTASARAHRLAVERGVPAPELVIFEPACAELDGRTVRIVDYLDTVHPPEVLTADTVPEFFAGFGAAVATLHSVRPGGFASRVGGSTTFPTWADYVDFRVPQIRGRALATDLYPAADWNAMLDRARDLAAVVSDVVEPSLVHRDLYLDNVLADRDGRFAAIIDFDGAEVWDPVVDFVKLRWQVFGEHPGSAAAYLQGYASVAGPIRRFAERLHVVEILELANHAANAALTDNPAFAEQATARLDVVLGSTPDGPAVDLDVDQPTT</sequence>
<dbReference type="Gene3D" id="3.90.1200.10">
    <property type="match status" value="1"/>
</dbReference>
<dbReference type="AlphaFoldDB" id="A0A1H1TJQ1"/>
<dbReference type="STRING" id="630515.SAMN04489812_2422"/>
<accession>A0A1H1TJQ1</accession>
<dbReference type="GO" id="GO:0016301">
    <property type="term" value="F:kinase activity"/>
    <property type="evidence" value="ECO:0007669"/>
    <property type="project" value="UniProtKB-KW"/>
</dbReference>
<evidence type="ECO:0000259" key="1">
    <source>
        <dbReference type="Pfam" id="PF01636"/>
    </source>
</evidence>
<dbReference type="InterPro" id="IPR011009">
    <property type="entry name" value="Kinase-like_dom_sf"/>
</dbReference>
<proteinExistence type="predicted"/>
<evidence type="ECO:0000313" key="3">
    <source>
        <dbReference type="Proteomes" id="UP000199103"/>
    </source>
</evidence>
<dbReference type="Pfam" id="PF01636">
    <property type="entry name" value="APH"/>
    <property type="match status" value="1"/>
</dbReference>
<evidence type="ECO:0000313" key="2">
    <source>
        <dbReference type="EMBL" id="SDS60473.1"/>
    </source>
</evidence>
<dbReference type="PANTHER" id="PTHR21310:SF15">
    <property type="entry name" value="AMINOGLYCOSIDE PHOSPHOTRANSFERASE DOMAIN-CONTAINING PROTEIN"/>
    <property type="match status" value="1"/>
</dbReference>
<keyword evidence="2" id="KW-0808">Transferase</keyword>
<dbReference type="SUPFAM" id="SSF56112">
    <property type="entry name" value="Protein kinase-like (PK-like)"/>
    <property type="match status" value="1"/>
</dbReference>
<protein>
    <submittedName>
        <fullName evidence="2">Predicted kinase, aminoglycoside phosphotransferase (APT) family</fullName>
    </submittedName>
</protein>
<reference evidence="2 3" key="1">
    <citation type="submission" date="2016-10" db="EMBL/GenBank/DDBJ databases">
        <authorList>
            <person name="de Groot N.N."/>
        </authorList>
    </citation>
    <scope>NUCLEOTIDE SEQUENCE [LARGE SCALE GENOMIC DNA]</scope>
    <source>
        <strain evidence="2 3">DSM 21800</strain>
    </source>
</reference>
<dbReference type="InterPro" id="IPR051678">
    <property type="entry name" value="AGP_Transferase"/>
</dbReference>
<organism evidence="2 3">
    <name type="scientific">Microlunatus soli</name>
    <dbReference type="NCBI Taxonomy" id="630515"/>
    <lineage>
        <taxon>Bacteria</taxon>
        <taxon>Bacillati</taxon>
        <taxon>Actinomycetota</taxon>
        <taxon>Actinomycetes</taxon>
        <taxon>Propionibacteriales</taxon>
        <taxon>Propionibacteriaceae</taxon>
        <taxon>Microlunatus</taxon>
    </lineage>
</organism>
<feature type="domain" description="Aminoglycoside phosphotransferase" evidence="1">
    <location>
        <begin position="35"/>
        <end position="269"/>
    </location>
</feature>
<dbReference type="EMBL" id="LT629772">
    <property type="protein sequence ID" value="SDS60473.1"/>
    <property type="molecule type" value="Genomic_DNA"/>
</dbReference>